<sequence length="163" mass="18776">MSTLNTFRWKILHIMANVSGWTESQSETILLAILGYIIVLLLLIAIHRKGLKKYKKIHEDLILSYDTMRYKVARAQYGNPALQDNKGISTAIEGDHKDYLVNTKAIKQEILSIEQKLGQEIISTEQWITIEQQAKKKNRIMTCVEIIGRVTTILTVGIYKLFW</sequence>
<reference evidence="2" key="1">
    <citation type="journal article" date="2012" name="Science">
        <title>Fermentation, hydrogen, and sulfur metabolism in multiple uncultivated bacterial phyla.</title>
        <authorList>
            <person name="Wrighton K.C."/>
            <person name="Thomas B.C."/>
            <person name="Sharon I."/>
            <person name="Miller C.S."/>
            <person name="Castelle C.J."/>
            <person name="VerBerkmoes N.C."/>
            <person name="Wilkins M.J."/>
            <person name="Hettich R.L."/>
            <person name="Lipton M.S."/>
            <person name="Williams K.H."/>
            <person name="Long P.E."/>
            <person name="Banfield J.F."/>
        </authorList>
    </citation>
    <scope>NUCLEOTIDE SEQUENCE [LARGE SCALE GENOMIC DNA]</scope>
</reference>
<dbReference type="AlphaFoldDB" id="K1X4I4"/>
<dbReference type="EMBL" id="AMFJ01036137">
    <property type="protein sequence ID" value="EKD25030.1"/>
    <property type="molecule type" value="Genomic_DNA"/>
</dbReference>
<keyword evidence="1" id="KW-0472">Membrane</keyword>
<keyword evidence="1" id="KW-0812">Transmembrane</keyword>
<gene>
    <name evidence="2" type="ORF">ACD_80C00130G0001</name>
</gene>
<name>K1X4I4_9BACT</name>
<accession>K1X4I4</accession>
<feature type="transmembrane region" description="Helical" evidence="1">
    <location>
        <begin position="28"/>
        <end position="46"/>
    </location>
</feature>
<evidence type="ECO:0000313" key="2">
    <source>
        <dbReference type="EMBL" id="EKD25030.1"/>
    </source>
</evidence>
<organism evidence="2">
    <name type="scientific">uncultured bacterium</name>
    <name type="common">gcode 4</name>
    <dbReference type="NCBI Taxonomy" id="1234023"/>
    <lineage>
        <taxon>Bacteria</taxon>
        <taxon>environmental samples</taxon>
    </lineage>
</organism>
<proteinExistence type="predicted"/>
<evidence type="ECO:0000256" key="1">
    <source>
        <dbReference type="SAM" id="Phobius"/>
    </source>
</evidence>
<keyword evidence="1" id="KW-1133">Transmembrane helix</keyword>
<comment type="caution">
    <text evidence="2">The sequence shown here is derived from an EMBL/GenBank/DDBJ whole genome shotgun (WGS) entry which is preliminary data.</text>
</comment>
<protein>
    <submittedName>
        <fullName evidence="2">Uncharacterized protein</fullName>
    </submittedName>
</protein>